<evidence type="ECO:0000313" key="8">
    <source>
        <dbReference type="Proteomes" id="UP000239899"/>
    </source>
</evidence>
<accession>A0A2P6U1Q6</accession>
<evidence type="ECO:0000313" key="7">
    <source>
        <dbReference type="EMBL" id="PRW60245.1"/>
    </source>
</evidence>
<evidence type="ECO:0000256" key="1">
    <source>
        <dbReference type="ARBA" id="ARBA00022723"/>
    </source>
</evidence>
<evidence type="ECO:0000259" key="6">
    <source>
        <dbReference type="PROSITE" id="PS50865"/>
    </source>
</evidence>
<feature type="region of interest" description="Disordered" evidence="5">
    <location>
        <begin position="295"/>
        <end position="319"/>
    </location>
</feature>
<dbReference type="Gene3D" id="6.10.140.2220">
    <property type="match status" value="1"/>
</dbReference>
<dbReference type="OrthoDB" id="553122at2759"/>
<keyword evidence="2 4" id="KW-0863">Zinc-finger</keyword>
<comment type="caution">
    <text evidence="7">The sequence shown here is derived from an EMBL/GenBank/DDBJ whole genome shotgun (WGS) entry which is preliminary data.</text>
</comment>
<dbReference type="GO" id="GO:0008270">
    <property type="term" value="F:zinc ion binding"/>
    <property type="evidence" value="ECO:0007669"/>
    <property type="project" value="UniProtKB-KW"/>
</dbReference>
<name>A0A2P6U1Q6_CHLSO</name>
<dbReference type="InterPro" id="IPR002893">
    <property type="entry name" value="Znf_MYND"/>
</dbReference>
<sequence>MMHLVEADPGPFAKSHGATFCQLALAVAGMPALEAALASPEHRQEALMWLAAASGLLRKVVDALLFHWASRLKYVQQVREGGCSPEVVLGTLRRWAEACTGLHGHELGSDAAQHALVVARTGLFLALQQLASSGLFDAEHEALEAPEEQRRFATAIVAALEDQLVALPAADGDQAAWADSMWQAMHTAELPLFKPGMYDTSPDAPGLCCPGRAQRLLDAALKALAAAPLEQPECMPAGEHLHAMATLTLVVFGIADWALPQWHVAEAAGLTDPPPCLHCGRTGKPAGCTCCCSSKPQKDGTRKCKEGSNSHAAAGSGRLPEAPARQTLLAALRAIPAGVRVLTALLEQHHAILSKPRGKRSEAECMAVRHVVWAAKACGRLAYVLRTRACTRSPRGPMANQGACAWRTAEQPDGAFDTALVEASAAAAEALVRLAACEDSCGVVPPSDVAECWEALPLKAFLYVELLLEPSLRPVRVGGLTPSRALQRSALGLALSMSKATMLLGPLASRRPAPPPSGHKAPPLEVEELARVFSAVCFDTFYVLAPSMGREEEEDEVEQVSVPKEGARPTTAAALSLSHALQGALLPALAAKGHNVRAALGGILGPMLVPLAALEEASGGTSLPADLAAHAQRAVACRPCAHLGCTRLRGASELELPTQRCSGCQVAAFCSRECQRAAWPQHRGVCAALKAVQ</sequence>
<evidence type="ECO:0000256" key="5">
    <source>
        <dbReference type="SAM" id="MobiDB-lite"/>
    </source>
</evidence>
<evidence type="ECO:0000256" key="4">
    <source>
        <dbReference type="PROSITE-ProRule" id="PRU00134"/>
    </source>
</evidence>
<dbReference type="EMBL" id="LHPG02000002">
    <property type="protein sequence ID" value="PRW60245.1"/>
    <property type="molecule type" value="Genomic_DNA"/>
</dbReference>
<keyword evidence="1" id="KW-0479">Metal-binding</keyword>
<dbReference type="PROSITE" id="PS01360">
    <property type="entry name" value="ZF_MYND_1"/>
    <property type="match status" value="1"/>
</dbReference>
<evidence type="ECO:0000256" key="3">
    <source>
        <dbReference type="ARBA" id="ARBA00022833"/>
    </source>
</evidence>
<dbReference type="AlphaFoldDB" id="A0A2P6U1Q6"/>
<gene>
    <name evidence="7" type="ORF">C2E21_1183</name>
</gene>
<keyword evidence="3" id="KW-0862">Zinc</keyword>
<feature type="domain" description="MYND-type" evidence="6">
    <location>
        <begin position="637"/>
        <end position="686"/>
    </location>
</feature>
<dbReference type="Pfam" id="PF01753">
    <property type="entry name" value="zf-MYND"/>
    <property type="match status" value="1"/>
</dbReference>
<dbReference type="PROSITE" id="PS50865">
    <property type="entry name" value="ZF_MYND_2"/>
    <property type="match status" value="1"/>
</dbReference>
<evidence type="ECO:0000256" key="2">
    <source>
        <dbReference type="ARBA" id="ARBA00022771"/>
    </source>
</evidence>
<proteinExistence type="predicted"/>
<dbReference type="SUPFAM" id="SSF144232">
    <property type="entry name" value="HIT/MYND zinc finger-like"/>
    <property type="match status" value="1"/>
</dbReference>
<reference evidence="7 8" key="1">
    <citation type="journal article" date="2018" name="Plant J.">
        <title>Genome sequences of Chlorella sorokiniana UTEX 1602 and Micractinium conductrix SAG 241.80: implications to maltose excretion by a green alga.</title>
        <authorList>
            <person name="Arriola M.B."/>
            <person name="Velmurugan N."/>
            <person name="Zhang Y."/>
            <person name="Plunkett M.H."/>
            <person name="Hondzo H."/>
            <person name="Barney B.M."/>
        </authorList>
    </citation>
    <scope>NUCLEOTIDE SEQUENCE [LARGE SCALE GENOMIC DNA]</scope>
    <source>
        <strain evidence="8">UTEX 1602</strain>
    </source>
</reference>
<keyword evidence="8" id="KW-1185">Reference proteome</keyword>
<dbReference type="Proteomes" id="UP000239899">
    <property type="component" value="Unassembled WGS sequence"/>
</dbReference>
<organism evidence="7 8">
    <name type="scientific">Chlorella sorokiniana</name>
    <name type="common">Freshwater green alga</name>
    <dbReference type="NCBI Taxonomy" id="3076"/>
    <lineage>
        <taxon>Eukaryota</taxon>
        <taxon>Viridiplantae</taxon>
        <taxon>Chlorophyta</taxon>
        <taxon>core chlorophytes</taxon>
        <taxon>Trebouxiophyceae</taxon>
        <taxon>Chlorellales</taxon>
        <taxon>Chlorellaceae</taxon>
        <taxon>Chlorella clade</taxon>
        <taxon>Chlorella</taxon>
    </lineage>
</organism>
<protein>
    <submittedName>
        <fullName evidence="7">MYND finger domain</fullName>
    </submittedName>
</protein>
<feature type="compositionally biased region" description="Basic and acidic residues" evidence="5">
    <location>
        <begin position="296"/>
        <end position="308"/>
    </location>
</feature>